<dbReference type="AlphaFoldDB" id="A0A429ZW79"/>
<dbReference type="RefSeq" id="WP_126778096.1">
    <property type="nucleotide sequence ID" value="NZ_NGJU01000001.1"/>
</dbReference>
<evidence type="ECO:0000259" key="4">
    <source>
        <dbReference type="Pfam" id="PF06030"/>
    </source>
</evidence>
<evidence type="ECO:0000256" key="3">
    <source>
        <dbReference type="SAM" id="SignalP"/>
    </source>
</evidence>
<sequence length="366" mass="41732">MKLKNKIIPSILTFFLMIIFFGANAEASQLNFSVNPTIPEKIQVDKTKTYYDLKLAKDQTETFEVTLKNHTKKDVTVLTSFNRATTNINGIVEYGLNENKAEDQLENDIEKIVTIDQPEIVVKPNEDKVVKLKVKMPKNDFEGVMAAGITFKEKGNEGDQEDSEQGLAIKNEYAYIVAFLLHGNKLQKDIKSELELGKVQANQVNVRNVITANIKNVKPKYVNKIEVDAKVTKKGSSETLYKLKKTELQMAPNSNFDYAIPLDGKKLKAGTYLLKMKVNSSSGDWEFEKEFKISAEESKKYNEQDVSIKKDYTWWYVAGGILLLLIIQLIVMLIIKKTKAKKKRQALESSSKHRPKRNRSKKKSRK</sequence>
<feature type="compositionally biased region" description="Basic residues" evidence="1">
    <location>
        <begin position="352"/>
        <end position="366"/>
    </location>
</feature>
<dbReference type="Proteomes" id="UP000287239">
    <property type="component" value="Unassembled WGS sequence"/>
</dbReference>
<reference evidence="6 7" key="1">
    <citation type="submission" date="2017-05" db="EMBL/GenBank/DDBJ databases">
        <title>Vagococcus spp. assemblies.</title>
        <authorList>
            <person name="Gulvik C.A."/>
        </authorList>
    </citation>
    <scope>NUCLEOTIDE SEQUENCE [LARGE SCALE GENOMIC DNA]</scope>
    <source>
        <strain evidence="6 7">NCFB 2777</strain>
    </source>
</reference>
<dbReference type="Pfam" id="PF06030">
    <property type="entry name" value="WxLIP_PGBD"/>
    <property type="match status" value="1"/>
</dbReference>
<dbReference type="OrthoDB" id="2148359at2"/>
<name>A0A429ZW79_9ENTE</name>
<evidence type="ECO:0000259" key="5">
    <source>
        <dbReference type="Pfam" id="PF11797"/>
    </source>
</evidence>
<dbReference type="Pfam" id="PF11797">
    <property type="entry name" value="WxLIP_HBD"/>
    <property type="match status" value="1"/>
</dbReference>
<feature type="region of interest" description="Disordered" evidence="1">
    <location>
        <begin position="342"/>
        <end position="366"/>
    </location>
</feature>
<evidence type="ECO:0000256" key="1">
    <source>
        <dbReference type="SAM" id="MobiDB-lite"/>
    </source>
</evidence>
<evidence type="ECO:0000313" key="7">
    <source>
        <dbReference type="Proteomes" id="UP000287239"/>
    </source>
</evidence>
<keyword evidence="2" id="KW-1133">Transmembrane helix</keyword>
<gene>
    <name evidence="6" type="ORF">CBF35_01370</name>
</gene>
<feature type="domain" description="WxL Interacting Protein peptidoglycan binding" evidence="4">
    <location>
        <begin position="32"/>
        <end position="153"/>
    </location>
</feature>
<feature type="signal peptide" evidence="3">
    <location>
        <begin position="1"/>
        <end position="25"/>
    </location>
</feature>
<feature type="chain" id="PRO_5038467159" evidence="3">
    <location>
        <begin position="26"/>
        <end position="366"/>
    </location>
</feature>
<evidence type="ECO:0000256" key="2">
    <source>
        <dbReference type="SAM" id="Phobius"/>
    </source>
</evidence>
<keyword evidence="7" id="KW-1185">Reference proteome</keyword>
<dbReference type="InterPro" id="IPR010317">
    <property type="entry name" value="WxLIP_PGBD"/>
</dbReference>
<feature type="domain" description="WxL Interacting Protein host binding" evidence="5">
    <location>
        <begin position="164"/>
        <end position="303"/>
    </location>
</feature>
<dbReference type="InterPro" id="IPR021759">
    <property type="entry name" value="WxLIP_HBD"/>
</dbReference>
<comment type="caution">
    <text evidence="6">The sequence shown here is derived from an EMBL/GenBank/DDBJ whole genome shotgun (WGS) entry which is preliminary data.</text>
</comment>
<protein>
    <submittedName>
        <fullName evidence="6">Uncharacterized protein</fullName>
    </submittedName>
</protein>
<feature type="transmembrane region" description="Helical" evidence="2">
    <location>
        <begin position="314"/>
        <end position="335"/>
    </location>
</feature>
<keyword evidence="2" id="KW-0812">Transmembrane</keyword>
<dbReference type="EMBL" id="NGJU01000001">
    <property type="protein sequence ID" value="RST97970.1"/>
    <property type="molecule type" value="Genomic_DNA"/>
</dbReference>
<proteinExistence type="predicted"/>
<evidence type="ECO:0000313" key="6">
    <source>
        <dbReference type="EMBL" id="RST97970.1"/>
    </source>
</evidence>
<organism evidence="6 7">
    <name type="scientific">Vagococcus salmoninarum</name>
    <dbReference type="NCBI Taxonomy" id="2739"/>
    <lineage>
        <taxon>Bacteria</taxon>
        <taxon>Bacillati</taxon>
        <taxon>Bacillota</taxon>
        <taxon>Bacilli</taxon>
        <taxon>Lactobacillales</taxon>
        <taxon>Enterococcaceae</taxon>
        <taxon>Vagococcus</taxon>
    </lineage>
</organism>
<accession>A0A429ZW79</accession>
<dbReference type="GeneID" id="98567004"/>
<keyword evidence="3" id="KW-0732">Signal</keyword>
<keyword evidence="2" id="KW-0472">Membrane</keyword>